<dbReference type="InterPro" id="IPR001394">
    <property type="entry name" value="Peptidase_C19_UCH"/>
</dbReference>
<protein>
    <submittedName>
        <fullName evidence="3">Ubiquitin carboxyl-terminal hydrolase, related</fullName>
    </submittedName>
</protein>
<dbReference type="InterPro" id="IPR018200">
    <property type="entry name" value="USP_CS"/>
</dbReference>
<feature type="compositionally biased region" description="Basic and acidic residues" evidence="1">
    <location>
        <begin position="362"/>
        <end position="377"/>
    </location>
</feature>
<feature type="region of interest" description="Disordered" evidence="1">
    <location>
        <begin position="260"/>
        <end position="378"/>
    </location>
</feature>
<dbReference type="Gene3D" id="3.30.2230.10">
    <property type="entry name" value="DUSP-like"/>
    <property type="match status" value="1"/>
</dbReference>
<gene>
    <name evidence="3" type="ORF">BN1204_024510</name>
</gene>
<dbReference type="GO" id="GO:0004843">
    <property type="term" value="F:cysteine-type deubiquitinase activity"/>
    <property type="evidence" value="ECO:0007669"/>
    <property type="project" value="InterPro"/>
</dbReference>
<accession>A0A0F7UDE9</accession>
<dbReference type="InterPro" id="IPR038765">
    <property type="entry name" value="Papain-like_cys_pep_sf"/>
</dbReference>
<dbReference type="EMBL" id="LN714482">
    <property type="protein sequence ID" value="CEL66640.1"/>
    <property type="molecule type" value="Genomic_DNA"/>
</dbReference>
<name>A0A0F7UDE9_NEOCL</name>
<dbReference type="PANTHER" id="PTHR21646:SF46">
    <property type="entry name" value="UBIQUITIN CARBOXYL-TERMINAL HYDROLASE"/>
    <property type="match status" value="1"/>
</dbReference>
<reference evidence="3" key="1">
    <citation type="journal article" date="2015" name="PLoS ONE">
        <title>Comprehensive Evaluation of Toxoplasma gondii VEG and Neospora caninum LIV Genomes with Tachyzoite Stage Transcriptome and Proteome Defines Novel Transcript Features.</title>
        <authorList>
            <person name="Ramaprasad A."/>
            <person name="Mourier T."/>
            <person name="Naeem R."/>
            <person name="Malas T.B."/>
            <person name="Moussa E."/>
            <person name="Panigrahi A."/>
            <person name="Vermont S.J."/>
            <person name="Otto T.D."/>
            <person name="Wastling J."/>
            <person name="Pain A."/>
        </authorList>
    </citation>
    <scope>NUCLEOTIDE SEQUENCE</scope>
    <source>
        <strain evidence="3">Liverpool</strain>
    </source>
</reference>
<evidence type="ECO:0000313" key="3">
    <source>
        <dbReference type="EMBL" id="CEL66640.1"/>
    </source>
</evidence>
<dbReference type="PROSITE" id="PS50235">
    <property type="entry name" value="USP_3"/>
    <property type="match status" value="1"/>
</dbReference>
<dbReference type="GO" id="GO:0016579">
    <property type="term" value="P:protein deubiquitination"/>
    <property type="evidence" value="ECO:0007669"/>
    <property type="project" value="InterPro"/>
</dbReference>
<dbReference type="InterPro" id="IPR028889">
    <property type="entry name" value="USP"/>
</dbReference>
<dbReference type="CDD" id="cd02674">
    <property type="entry name" value="Peptidase_C19R"/>
    <property type="match status" value="1"/>
</dbReference>
<dbReference type="Gene3D" id="3.90.70.10">
    <property type="entry name" value="Cysteine proteinases"/>
    <property type="match status" value="2"/>
</dbReference>
<dbReference type="SUPFAM" id="SSF54001">
    <property type="entry name" value="Cysteine proteinases"/>
    <property type="match status" value="1"/>
</dbReference>
<dbReference type="PROSITE" id="PS00973">
    <property type="entry name" value="USP_2"/>
    <property type="match status" value="1"/>
</dbReference>
<keyword evidence="3" id="KW-0378">Hydrolase</keyword>
<sequence>MDWQSATRKKACVTQDDAKPIWEKFSDPMMVQTEDETWYVVDREFLGNLQLLATYGTSEDPENAGLSAQDLPLKIENKPLLSAASRDKPRATKTTLLDDSVAYAQGERFEVVNEEFWRLLMQHFEVDIEVPRRVYRDGQRLKVEIQPLLLGVYTAENADLAESDCVHVGNLVFSHGDTVEEARRKVLDLVHNETWTVLAGFLGEGAKRPAHLRLLCTDTGRPRTLGEAGVDTEMVFLALPPQAAEALLAKALLAKALPLPAPDMPSETDERRSESPRVNGLHSEDEREGGAVGASRTEKRRPLPLPWEPARSSAGERSPESPQLVQDRDVEEGVNSQPHLRPRFFPSPGSLELSPSREDEDASHRPWSRDARGDRPGALEGNLDEMFASGGVCGLANLGNTCFLNSAVQCLSKVLPLSYYFLSGRFVADINEENVMGTQGRLARAYHATLRDMWFGGDSPLAPRDLKAAVGRVREEFLGYNQQDSQELIAFLLDGLHEDLNRIKKKPYYESKIEGGPEKSDAEVAELSWQRHKEINDSVIVDLFQGQYRSRLECPACGKISVTFDPFMYLSLPVPPEWRHQVVFTLAVDSRRPEAFCFQRAFPGNLDYAKAKQVCLDIVARLLSDASTQTLGAEEKETLRSSVLSNVQLKDLSQLSADNVLMLAKNREDLAGVYLSDVNAKVFTAADTVRYRFDRKPSHIFAWLMPARIVQEVEAGSRKDSARGGVEGTMDARPAESTARGDGARGSPGHTSTAETEKAPPTTAAGDGEPSEDRWKALGNYTSGDSEKPSPEATCHRVKKRRSNSFCLGARGLAETDTTFALVLPVFRTPAGDVRPIQRCMPVLLPVAEGATCEEFYKQVEGIYLYGNDEEKLVSRPEANQPQDEEGSPQGQSLINHAVGFIRSFSGQSDLGGARQIKLLVPPGFRVQEAQKSVISQGVNLLANGIGGKASNQPRPLPMDNQLVSANLQPKTGDFVALLYADMGTLTDSEKVGPPEGIRVMGPVEVQPNTDISDCLRLFSEQERLDIENMWYCSSCKEHVQAYKKLDLWKMPKILILHLKRFHNISRFTRSKIGTKVTFPYKAGDYLDMTPYILPESLEMMHAKDQGFAPLYELVAVNVHSGELGGGHYFAYAKLRGRWYDFNDSWVQSVSEDSCHSSDAYMLFYRLKQDES</sequence>
<dbReference type="SUPFAM" id="SSF143791">
    <property type="entry name" value="DUSP-like"/>
    <property type="match status" value="1"/>
</dbReference>
<dbReference type="AlphaFoldDB" id="A0A0F7UDE9"/>
<organism evidence="3">
    <name type="scientific">Neospora caninum (strain Liverpool)</name>
    <dbReference type="NCBI Taxonomy" id="572307"/>
    <lineage>
        <taxon>Eukaryota</taxon>
        <taxon>Sar</taxon>
        <taxon>Alveolata</taxon>
        <taxon>Apicomplexa</taxon>
        <taxon>Conoidasida</taxon>
        <taxon>Coccidia</taxon>
        <taxon>Eucoccidiorida</taxon>
        <taxon>Eimeriorina</taxon>
        <taxon>Sarcocystidae</taxon>
        <taxon>Neospora</taxon>
    </lineage>
</organism>
<proteinExistence type="predicted"/>
<dbReference type="Pfam" id="PF00443">
    <property type="entry name" value="UCH"/>
    <property type="match status" value="1"/>
</dbReference>
<dbReference type="InterPro" id="IPR050185">
    <property type="entry name" value="Ub_carboxyl-term_hydrolase"/>
</dbReference>
<dbReference type="PANTHER" id="PTHR21646">
    <property type="entry name" value="UBIQUITIN CARBOXYL-TERMINAL HYDROLASE"/>
    <property type="match status" value="1"/>
</dbReference>
<dbReference type="InterPro" id="IPR035927">
    <property type="entry name" value="DUSP-like_sf"/>
</dbReference>
<feature type="region of interest" description="Disordered" evidence="1">
    <location>
        <begin position="715"/>
        <end position="797"/>
    </location>
</feature>
<evidence type="ECO:0000259" key="2">
    <source>
        <dbReference type="PROSITE" id="PS50235"/>
    </source>
</evidence>
<evidence type="ECO:0000256" key="1">
    <source>
        <dbReference type="SAM" id="MobiDB-lite"/>
    </source>
</evidence>
<dbReference type="PROSITE" id="PS00972">
    <property type="entry name" value="USP_1"/>
    <property type="match status" value="1"/>
</dbReference>
<feature type="domain" description="USP" evidence="2">
    <location>
        <begin position="393"/>
        <end position="1168"/>
    </location>
</feature>